<feature type="domain" description="HAMP" evidence="12">
    <location>
        <begin position="256"/>
        <end position="308"/>
    </location>
</feature>
<reference evidence="13 14" key="1">
    <citation type="submission" date="2019-07" db="EMBL/GenBank/DDBJ databases">
        <title>Diversity of Bacteria from Kongsfjorden, Arctic.</title>
        <authorList>
            <person name="Yu Y."/>
        </authorList>
    </citation>
    <scope>NUCLEOTIDE SEQUENCE [LARGE SCALE GENOMIC DNA]</scope>
    <source>
        <strain evidence="13 14">SM1923</strain>
    </source>
</reference>
<dbReference type="InterPro" id="IPR005467">
    <property type="entry name" value="His_kinase_dom"/>
</dbReference>
<feature type="transmembrane region" description="Helical" evidence="10">
    <location>
        <begin position="234"/>
        <end position="255"/>
    </location>
</feature>
<dbReference type="InterPro" id="IPR003660">
    <property type="entry name" value="HAMP_dom"/>
</dbReference>
<evidence type="ECO:0000256" key="8">
    <source>
        <dbReference type="ARBA" id="ARBA00022777"/>
    </source>
</evidence>
<dbReference type="InterPro" id="IPR036097">
    <property type="entry name" value="HisK_dim/P_sf"/>
</dbReference>
<evidence type="ECO:0000256" key="5">
    <source>
        <dbReference type="ARBA" id="ARBA00022553"/>
    </source>
</evidence>
<keyword evidence="10" id="KW-0472">Membrane</keyword>
<dbReference type="SUPFAM" id="SSF47384">
    <property type="entry name" value="Homodimeric domain of signal transducing histidine kinase"/>
    <property type="match status" value="1"/>
</dbReference>
<dbReference type="SUPFAM" id="SSF158472">
    <property type="entry name" value="HAMP domain-like"/>
    <property type="match status" value="1"/>
</dbReference>
<evidence type="ECO:0000256" key="6">
    <source>
        <dbReference type="ARBA" id="ARBA00022679"/>
    </source>
</evidence>
<keyword evidence="7" id="KW-0547">Nucleotide-binding</keyword>
<protein>
    <recommendedName>
        <fullName evidence="3">histidine kinase</fullName>
        <ecNumber evidence="3">2.7.13.3</ecNumber>
    </recommendedName>
</protein>
<gene>
    <name evidence="13" type="ORF">FQP86_03855</name>
</gene>
<keyword evidence="8" id="KW-0418">Kinase</keyword>
<dbReference type="CDD" id="cd00082">
    <property type="entry name" value="HisKA"/>
    <property type="match status" value="1"/>
</dbReference>
<dbReference type="PROSITE" id="PS50109">
    <property type="entry name" value="HIS_KIN"/>
    <property type="match status" value="1"/>
</dbReference>
<dbReference type="GO" id="GO:0005886">
    <property type="term" value="C:plasma membrane"/>
    <property type="evidence" value="ECO:0007669"/>
    <property type="project" value="UniProtKB-SubCell"/>
</dbReference>
<dbReference type="PANTHER" id="PTHR44936">
    <property type="entry name" value="SENSOR PROTEIN CREC"/>
    <property type="match status" value="1"/>
</dbReference>
<evidence type="ECO:0000256" key="10">
    <source>
        <dbReference type="SAM" id="Phobius"/>
    </source>
</evidence>
<dbReference type="Pfam" id="PF02518">
    <property type="entry name" value="HATPase_c"/>
    <property type="match status" value="1"/>
</dbReference>
<dbReference type="InterPro" id="IPR004358">
    <property type="entry name" value="Sig_transdc_His_kin-like_C"/>
</dbReference>
<keyword evidence="9" id="KW-0067">ATP-binding</keyword>
<dbReference type="PROSITE" id="PS50885">
    <property type="entry name" value="HAMP"/>
    <property type="match status" value="1"/>
</dbReference>
<evidence type="ECO:0000256" key="7">
    <source>
        <dbReference type="ARBA" id="ARBA00022741"/>
    </source>
</evidence>
<evidence type="ECO:0000256" key="9">
    <source>
        <dbReference type="ARBA" id="ARBA00022840"/>
    </source>
</evidence>
<keyword evidence="6" id="KW-0808">Transferase</keyword>
<evidence type="ECO:0000256" key="2">
    <source>
        <dbReference type="ARBA" id="ARBA00004651"/>
    </source>
</evidence>
<accession>A0A558HUK2</accession>
<name>A0A558HUK2_9GAMM</name>
<dbReference type="PANTHER" id="PTHR44936:SF10">
    <property type="entry name" value="SENSOR PROTEIN RSTB"/>
    <property type="match status" value="1"/>
</dbReference>
<dbReference type="Pfam" id="PF00512">
    <property type="entry name" value="HisKA"/>
    <property type="match status" value="1"/>
</dbReference>
<dbReference type="InterPro" id="IPR036890">
    <property type="entry name" value="HATPase_C_sf"/>
</dbReference>
<proteinExistence type="predicted"/>
<keyword evidence="5" id="KW-0597">Phosphoprotein</keyword>
<keyword evidence="4" id="KW-1003">Cell membrane</keyword>
<dbReference type="PRINTS" id="PR00344">
    <property type="entry name" value="BCTRLSENSOR"/>
</dbReference>
<comment type="caution">
    <text evidence="13">The sequence shown here is derived from an EMBL/GenBank/DDBJ whole genome shotgun (WGS) entry which is preliminary data.</text>
</comment>
<feature type="domain" description="Histidine kinase" evidence="11">
    <location>
        <begin position="316"/>
        <end position="528"/>
    </location>
</feature>
<dbReference type="Gene3D" id="1.10.287.130">
    <property type="match status" value="1"/>
</dbReference>
<evidence type="ECO:0000259" key="11">
    <source>
        <dbReference type="PROSITE" id="PS50109"/>
    </source>
</evidence>
<evidence type="ECO:0000256" key="1">
    <source>
        <dbReference type="ARBA" id="ARBA00000085"/>
    </source>
</evidence>
<evidence type="ECO:0000313" key="14">
    <source>
        <dbReference type="Proteomes" id="UP000319941"/>
    </source>
</evidence>
<dbReference type="InterPro" id="IPR050980">
    <property type="entry name" value="2C_sensor_his_kinase"/>
</dbReference>
<sequence length="553" mass="60958">MRRALSDSIFLRVYMALLLALILTLGIALGGFQLTNMVRLEAYQTHLGAAPMKLLTQRVSATPDTERSKFLARVSGLLDARLLLAPVEMFDLNWWEQRRLDAGRPLVRAHADTGWQLLMQVPGEHRVLELRLLHLAERQLRGLMALLRDTLLPLMPEQRGSMLAELQQVSGLSFAQLPDVPDSLDAQQSSRINDGRVVLNVASHGRAMVLYARLGHQTLLKVGPLRGFETTPPALIAAMVLSVITLLGGVIYLVVRSLEARLTRLERAATRIAGGYLDTRVRIESNDFLGRLGMAFNGMAERVQGLLGAQQDMIRAVSHELRTPVARIRFALQMIEDMVDDDFVLRQVKGADGDIEELDKLIDEILTYARLNNAAGIQLNMTAVDCREVAEQVCETLAPLHPELLLSIEGESLEVEAEARYLQRALQNLVSNACRHADSRVLVRITNDPQVIRIDVEDDGPGVAEDDRKKVFKPFARLDDSRTRASGGYGLGLSIVQKIMHSHGGSVVVDHGKALKGARFSLLLPLTSGKLGREMPVVLPPVLPTVADGKEGT</sequence>
<dbReference type="AlphaFoldDB" id="A0A558HUK2"/>
<keyword evidence="10" id="KW-1133">Transmembrane helix</keyword>
<dbReference type="STRING" id="553385.GCA_000591415_02043"/>
<dbReference type="RefSeq" id="WP_024952117.1">
    <property type="nucleotide sequence ID" value="NZ_CAWOWR010000076.1"/>
</dbReference>
<dbReference type="CDD" id="cd06225">
    <property type="entry name" value="HAMP"/>
    <property type="match status" value="1"/>
</dbReference>
<dbReference type="InterPro" id="IPR003594">
    <property type="entry name" value="HATPase_dom"/>
</dbReference>
<dbReference type="EMBL" id="VNFH01000002">
    <property type="protein sequence ID" value="TVU72809.1"/>
    <property type="molecule type" value="Genomic_DNA"/>
</dbReference>
<organism evidence="13 14">
    <name type="scientific">Cobetia crustatorum</name>
    <dbReference type="NCBI Taxonomy" id="553385"/>
    <lineage>
        <taxon>Bacteria</taxon>
        <taxon>Pseudomonadati</taxon>
        <taxon>Pseudomonadota</taxon>
        <taxon>Gammaproteobacteria</taxon>
        <taxon>Oceanospirillales</taxon>
        <taxon>Halomonadaceae</taxon>
        <taxon>Cobetia</taxon>
    </lineage>
</organism>
<dbReference type="SMART" id="SM00388">
    <property type="entry name" value="HisKA"/>
    <property type="match status" value="1"/>
</dbReference>
<keyword evidence="10" id="KW-0812">Transmembrane</keyword>
<dbReference type="SUPFAM" id="SSF55874">
    <property type="entry name" value="ATPase domain of HSP90 chaperone/DNA topoisomerase II/histidine kinase"/>
    <property type="match status" value="1"/>
</dbReference>
<dbReference type="Gene3D" id="3.30.565.10">
    <property type="entry name" value="Histidine kinase-like ATPase, C-terminal domain"/>
    <property type="match status" value="1"/>
</dbReference>
<dbReference type="GO" id="GO:0000155">
    <property type="term" value="F:phosphorelay sensor kinase activity"/>
    <property type="evidence" value="ECO:0007669"/>
    <property type="project" value="InterPro"/>
</dbReference>
<evidence type="ECO:0000313" key="13">
    <source>
        <dbReference type="EMBL" id="TVU72809.1"/>
    </source>
</evidence>
<dbReference type="InterPro" id="IPR003661">
    <property type="entry name" value="HisK_dim/P_dom"/>
</dbReference>
<dbReference type="Proteomes" id="UP000319941">
    <property type="component" value="Unassembled WGS sequence"/>
</dbReference>
<comment type="subcellular location">
    <subcellularLocation>
        <location evidence="2">Cell membrane</location>
        <topology evidence="2">Multi-pass membrane protein</topology>
    </subcellularLocation>
</comment>
<evidence type="ECO:0000256" key="3">
    <source>
        <dbReference type="ARBA" id="ARBA00012438"/>
    </source>
</evidence>
<dbReference type="SMART" id="SM00304">
    <property type="entry name" value="HAMP"/>
    <property type="match status" value="1"/>
</dbReference>
<evidence type="ECO:0000256" key="4">
    <source>
        <dbReference type="ARBA" id="ARBA00022475"/>
    </source>
</evidence>
<evidence type="ECO:0000259" key="12">
    <source>
        <dbReference type="PROSITE" id="PS50885"/>
    </source>
</evidence>
<dbReference type="GO" id="GO:0005524">
    <property type="term" value="F:ATP binding"/>
    <property type="evidence" value="ECO:0007669"/>
    <property type="project" value="UniProtKB-KW"/>
</dbReference>
<dbReference type="SMART" id="SM00387">
    <property type="entry name" value="HATPase_c"/>
    <property type="match status" value="1"/>
</dbReference>
<dbReference type="OrthoDB" id="9804645at2"/>
<comment type="catalytic activity">
    <reaction evidence="1">
        <text>ATP + protein L-histidine = ADP + protein N-phospho-L-histidine.</text>
        <dbReference type="EC" id="2.7.13.3"/>
    </reaction>
</comment>
<keyword evidence="14" id="KW-1185">Reference proteome</keyword>
<dbReference type="EC" id="2.7.13.3" evidence="3"/>
<dbReference type="Gene3D" id="1.10.8.500">
    <property type="entry name" value="HAMP domain in histidine kinase"/>
    <property type="match status" value="1"/>
</dbReference>
<dbReference type="Pfam" id="PF00672">
    <property type="entry name" value="HAMP"/>
    <property type="match status" value="1"/>
</dbReference>